<sequence>MAPGSEEINQNDTLCVPEHCQSNLPCGVRYFEFFRYGGSGTLPRHSGGRSVWGKVVRPCLTACDDPEKKVRDEEARQAVKNFFSSLGTDCFQDSFLKLISRYDKCTNVGGEFVEK</sequence>
<name>A0A4Y2HPY1_ARAVE</name>
<dbReference type="AlphaFoldDB" id="A0A4Y2HPY1"/>
<accession>A0A4Y2HPY1</accession>
<evidence type="ECO:0000313" key="2">
    <source>
        <dbReference type="Proteomes" id="UP000499080"/>
    </source>
</evidence>
<keyword evidence="2" id="KW-1185">Reference proteome</keyword>
<dbReference type="OrthoDB" id="616263at2759"/>
<proteinExistence type="predicted"/>
<organism evidence="1 2">
    <name type="scientific">Araneus ventricosus</name>
    <name type="common">Orbweaver spider</name>
    <name type="synonym">Epeira ventricosa</name>
    <dbReference type="NCBI Taxonomy" id="182803"/>
    <lineage>
        <taxon>Eukaryota</taxon>
        <taxon>Metazoa</taxon>
        <taxon>Ecdysozoa</taxon>
        <taxon>Arthropoda</taxon>
        <taxon>Chelicerata</taxon>
        <taxon>Arachnida</taxon>
        <taxon>Araneae</taxon>
        <taxon>Araneomorphae</taxon>
        <taxon>Entelegynae</taxon>
        <taxon>Araneoidea</taxon>
        <taxon>Araneidae</taxon>
        <taxon>Araneus</taxon>
    </lineage>
</organism>
<evidence type="ECO:0000313" key="1">
    <source>
        <dbReference type="EMBL" id="GBM67332.1"/>
    </source>
</evidence>
<dbReference type="EMBL" id="BGPR01002077">
    <property type="protein sequence ID" value="GBM67332.1"/>
    <property type="molecule type" value="Genomic_DNA"/>
</dbReference>
<reference evidence="1 2" key="1">
    <citation type="journal article" date="2019" name="Sci. Rep.">
        <title>Orb-weaving spider Araneus ventricosus genome elucidates the spidroin gene catalogue.</title>
        <authorList>
            <person name="Kono N."/>
            <person name="Nakamura H."/>
            <person name="Ohtoshi R."/>
            <person name="Moran D.A.P."/>
            <person name="Shinohara A."/>
            <person name="Yoshida Y."/>
            <person name="Fujiwara M."/>
            <person name="Mori M."/>
            <person name="Tomita M."/>
            <person name="Arakawa K."/>
        </authorList>
    </citation>
    <scope>NUCLEOTIDE SEQUENCE [LARGE SCALE GENOMIC DNA]</scope>
</reference>
<gene>
    <name evidence="1" type="ORF">AVEN_97307_1</name>
</gene>
<dbReference type="Proteomes" id="UP000499080">
    <property type="component" value="Unassembled WGS sequence"/>
</dbReference>
<protein>
    <submittedName>
        <fullName evidence="1">Uncharacterized protein</fullName>
    </submittedName>
</protein>
<comment type="caution">
    <text evidence="1">The sequence shown here is derived from an EMBL/GenBank/DDBJ whole genome shotgun (WGS) entry which is preliminary data.</text>
</comment>